<dbReference type="InterPro" id="IPR052351">
    <property type="entry name" value="Ornithine_N-alpha-AT"/>
</dbReference>
<keyword evidence="7" id="KW-1185">Reference proteome</keyword>
<evidence type="ECO:0000256" key="1">
    <source>
        <dbReference type="ARBA" id="ARBA00005189"/>
    </source>
</evidence>
<accession>A0AAX4HLS4</accession>
<dbReference type="GO" id="GO:0016746">
    <property type="term" value="F:acyltransferase activity"/>
    <property type="evidence" value="ECO:0007669"/>
    <property type="project" value="UniProtKB-KW"/>
</dbReference>
<gene>
    <name evidence="6" type="ORF">SOO65_15660</name>
</gene>
<evidence type="ECO:0000256" key="5">
    <source>
        <dbReference type="ARBA" id="ARBA00023315"/>
    </source>
</evidence>
<reference evidence="6 7" key="1">
    <citation type="submission" date="2023-11" db="EMBL/GenBank/DDBJ databases">
        <title>Peredibacter starrii A3.12.</title>
        <authorList>
            <person name="Mitchell R.J."/>
        </authorList>
    </citation>
    <scope>NUCLEOTIDE SEQUENCE [LARGE SCALE GENOMIC DNA]</scope>
    <source>
        <strain evidence="6 7">A3.12</strain>
    </source>
</reference>
<dbReference type="Gene3D" id="3.40.630.30">
    <property type="match status" value="1"/>
</dbReference>
<evidence type="ECO:0000313" key="7">
    <source>
        <dbReference type="Proteomes" id="UP001324634"/>
    </source>
</evidence>
<keyword evidence="3 6" id="KW-0808">Transferase</keyword>
<proteinExistence type="predicted"/>
<keyword evidence="2" id="KW-0444">Lipid biosynthesis</keyword>
<dbReference type="EC" id="2.3.1.-" evidence="6"/>
<dbReference type="PANTHER" id="PTHR37323">
    <property type="entry name" value="GCN5-RELATED N-ACETYLTRANSFERASE"/>
    <property type="match status" value="1"/>
</dbReference>
<name>A0AAX4HLS4_9BACT</name>
<dbReference type="Pfam" id="PF13444">
    <property type="entry name" value="Acetyltransf_5"/>
    <property type="match status" value="1"/>
</dbReference>
<evidence type="ECO:0000256" key="2">
    <source>
        <dbReference type="ARBA" id="ARBA00022516"/>
    </source>
</evidence>
<keyword evidence="5 6" id="KW-0012">Acyltransferase</keyword>
<dbReference type="InterPro" id="IPR016181">
    <property type="entry name" value="Acyl_CoA_acyltransferase"/>
</dbReference>
<dbReference type="PANTHER" id="PTHR37323:SF1">
    <property type="entry name" value="L-ORNITHINE N(ALPHA)-ACYLTRANSFERASE"/>
    <property type="match status" value="1"/>
</dbReference>
<organism evidence="6 7">
    <name type="scientific">Peredibacter starrii</name>
    <dbReference type="NCBI Taxonomy" id="28202"/>
    <lineage>
        <taxon>Bacteria</taxon>
        <taxon>Pseudomonadati</taxon>
        <taxon>Bdellovibrionota</taxon>
        <taxon>Bacteriovoracia</taxon>
        <taxon>Bacteriovoracales</taxon>
        <taxon>Bacteriovoracaceae</taxon>
        <taxon>Peredibacter</taxon>
    </lineage>
</organism>
<sequence length="281" mass="32376">MEVGALWFNTQFTIGRVPHYLKLKSLEGKILRPAYQIDFENDYYQVKTVNHPEELAQVLALRFEVFFREFSTQKVTFSLFPYDVDMHDFVCDHLIVKDKALNKVVACYRLLSTNTDRSFKRFYSEGEFQIDELLKAPGHKLELGRACVHKDYRKGAVISLLWKGLIEYAKKSGTRYMFGCSSINRKDFGSVAEMMEQLEKQNSFIANFEVGVQAKYKLKFSLPVNAEKSGGKAMGSLMHMYLLAGAKLGRTLAYDAEMDCLDMFTLMDMNELPASFERRFA</sequence>
<evidence type="ECO:0000313" key="6">
    <source>
        <dbReference type="EMBL" id="WPU64130.1"/>
    </source>
</evidence>
<comment type="pathway">
    <text evidence="1">Lipid metabolism.</text>
</comment>
<dbReference type="KEGG" id="psti:SOO65_15660"/>
<dbReference type="GO" id="GO:0006629">
    <property type="term" value="P:lipid metabolic process"/>
    <property type="evidence" value="ECO:0007669"/>
    <property type="project" value="UniProtKB-KW"/>
</dbReference>
<protein>
    <submittedName>
        <fullName evidence="6">GNAT family N-acyltransferase</fullName>
        <ecNumber evidence="6">2.3.1.-</ecNumber>
    </submittedName>
</protein>
<dbReference type="AlphaFoldDB" id="A0AAX4HLS4"/>
<evidence type="ECO:0000256" key="4">
    <source>
        <dbReference type="ARBA" id="ARBA00023098"/>
    </source>
</evidence>
<evidence type="ECO:0000256" key="3">
    <source>
        <dbReference type="ARBA" id="ARBA00022679"/>
    </source>
</evidence>
<dbReference type="SUPFAM" id="SSF55729">
    <property type="entry name" value="Acyl-CoA N-acyltransferases (Nat)"/>
    <property type="match status" value="1"/>
</dbReference>
<dbReference type="EMBL" id="CP139487">
    <property type="protein sequence ID" value="WPU64130.1"/>
    <property type="molecule type" value="Genomic_DNA"/>
</dbReference>
<dbReference type="RefSeq" id="WP_321392319.1">
    <property type="nucleotide sequence ID" value="NZ_CP139487.1"/>
</dbReference>
<dbReference type="Proteomes" id="UP001324634">
    <property type="component" value="Chromosome"/>
</dbReference>
<keyword evidence="4" id="KW-0443">Lipid metabolism</keyword>